<dbReference type="SUPFAM" id="SSF48403">
    <property type="entry name" value="Ankyrin repeat"/>
    <property type="match status" value="1"/>
</dbReference>
<dbReference type="Gene3D" id="1.25.40.20">
    <property type="entry name" value="Ankyrin repeat-containing domain"/>
    <property type="match status" value="1"/>
</dbReference>
<keyword evidence="2 3" id="KW-0040">ANK repeat</keyword>
<dbReference type="Proteomes" id="UP000259636">
    <property type="component" value="Chromosome"/>
</dbReference>
<proteinExistence type="predicted"/>
<dbReference type="PANTHER" id="PTHR24171">
    <property type="entry name" value="ANKYRIN REPEAT DOMAIN-CONTAINING PROTEIN 39-RELATED"/>
    <property type="match status" value="1"/>
</dbReference>
<evidence type="ECO:0000256" key="2">
    <source>
        <dbReference type="ARBA" id="ARBA00023043"/>
    </source>
</evidence>
<dbReference type="KEGG" id="sky:D0C37_31785"/>
<evidence type="ECO:0000256" key="1">
    <source>
        <dbReference type="ARBA" id="ARBA00022737"/>
    </source>
</evidence>
<dbReference type="InterPro" id="IPR036770">
    <property type="entry name" value="Ankyrin_rpt-contain_sf"/>
</dbReference>
<dbReference type="PANTHER" id="PTHR24171:SF9">
    <property type="entry name" value="ANKYRIN REPEAT DOMAIN-CONTAINING PROTEIN 39"/>
    <property type="match status" value="1"/>
</dbReference>
<evidence type="ECO:0000313" key="4">
    <source>
        <dbReference type="EMBL" id="AXQ58740.1"/>
    </source>
</evidence>
<feature type="repeat" description="ANK" evidence="3">
    <location>
        <begin position="75"/>
        <end position="107"/>
    </location>
</feature>
<dbReference type="GeneID" id="300118695"/>
<dbReference type="PROSITE" id="PS50088">
    <property type="entry name" value="ANK_REPEAT"/>
    <property type="match status" value="2"/>
</dbReference>
<organism evidence="4 5">
    <name type="scientific">Streptomyces koyangensis</name>
    <dbReference type="NCBI Taxonomy" id="188770"/>
    <lineage>
        <taxon>Bacteria</taxon>
        <taxon>Bacillati</taxon>
        <taxon>Actinomycetota</taxon>
        <taxon>Actinomycetes</taxon>
        <taxon>Kitasatosporales</taxon>
        <taxon>Streptomycetaceae</taxon>
        <taxon>Streptomyces</taxon>
        <taxon>Streptomyces aurantiacus group</taxon>
    </lineage>
</organism>
<protein>
    <submittedName>
        <fullName evidence="4">Ankyrin repeat domain-containing protein</fullName>
    </submittedName>
</protein>
<dbReference type="AlphaFoldDB" id="A0A385DLA7"/>
<gene>
    <name evidence="4" type="ORF">D0C37_31785</name>
</gene>
<dbReference type="EMBL" id="CP031742">
    <property type="protein sequence ID" value="AXQ58740.1"/>
    <property type="molecule type" value="Genomic_DNA"/>
</dbReference>
<name>A0A385DLA7_9ACTN</name>
<dbReference type="Pfam" id="PF12796">
    <property type="entry name" value="Ank_2"/>
    <property type="match status" value="1"/>
</dbReference>
<sequence length="140" mass="14870">MNERTKKKLPRWLCEAAAEGRVGKLKKTLKLGADPNTRYKGATPLYLASVQGEVRCAELLLQAGASPNIESQGWRSGLPLAAAAVHADLSMAELLLGYGADPNQKETGGATALDWARGWEEEVSAHAAVETLLADAASEK</sequence>
<dbReference type="SMART" id="SM00248">
    <property type="entry name" value="ANK"/>
    <property type="match status" value="2"/>
</dbReference>
<feature type="repeat" description="ANK" evidence="3">
    <location>
        <begin position="40"/>
        <end position="72"/>
    </location>
</feature>
<dbReference type="InterPro" id="IPR002110">
    <property type="entry name" value="Ankyrin_rpt"/>
</dbReference>
<dbReference type="RefSeq" id="WP_101281555.1">
    <property type="nucleotide sequence ID" value="NZ_CP031742.1"/>
</dbReference>
<accession>A0A385DLA7</accession>
<dbReference type="PRINTS" id="PR01415">
    <property type="entry name" value="ANKYRIN"/>
</dbReference>
<keyword evidence="1" id="KW-0677">Repeat</keyword>
<dbReference type="PROSITE" id="PS50297">
    <property type="entry name" value="ANK_REP_REGION"/>
    <property type="match status" value="1"/>
</dbReference>
<reference evidence="4 5" key="1">
    <citation type="submission" date="2018-08" db="EMBL/GenBank/DDBJ databases">
        <authorList>
            <person name="Ferrada E.E."/>
            <person name="Latorre B.A."/>
        </authorList>
    </citation>
    <scope>NUCLEOTIDE SEQUENCE [LARGE SCALE GENOMIC DNA]</scope>
    <source>
        <strain evidence="4 5">VK-A60T</strain>
    </source>
</reference>
<evidence type="ECO:0000313" key="5">
    <source>
        <dbReference type="Proteomes" id="UP000259636"/>
    </source>
</evidence>
<evidence type="ECO:0000256" key="3">
    <source>
        <dbReference type="PROSITE-ProRule" id="PRU00023"/>
    </source>
</evidence>